<keyword evidence="7" id="KW-0378">Hydrolase</keyword>
<dbReference type="GO" id="GO:0006281">
    <property type="term" value="P:DNA repair"/>
    <property type="evidence" value="ECO:0007669"/>
    <property type="project" value="UniProtKB-KW"/>
</dbReference>
<keyword evidence="3" id="KW-0515">Mutator protein</keyword>
<protein>
    <recommendedName>
        <fullName evidence="11">8-oxo-dGTP diphosphatase</fullName>
        <ecNumber evidence="11">3.6.1.55</ecNumber>
    </recommendedName>
</protein>
<dbReference type="Gene3D" id="3.90.79.10">
    <property type="entry name" value="Nucleoside Triphosphate Pyrophosphohydrolase"/>
    <property type="match status" value="1"/>
</dbReference>
<dbReference type="CDD" id="cd03425">
    <property type="entry name" value="NUDIX_MutT_NudA_like"/>
    <property type="match status" value="1"/>
</dbReference>
<dbReference type="RefSeq" id="WP_107523761.1">
    <property type="nucleotide sequence ID" value="NZ_CP188078.1"/>
</dbReference>
<proteinExistence type="inferred from homology"/>
<evidence type="ECO:0000313" key="13">
    <source>
        <dbReference type="EMBL" id="PTF61007.1"/>
    </source>
</evidence>
<evidence type="ECO:0000259" key="12">
    <source>
        <dbReference type="PROSITE" id="PS51462"/>
    </source>
</evidence>
<dbReference type="InterPro" id="IPR047127">
    <property type="entry name" value="MutT-like"/>
</dbReference>
<gene>
    <name evidence="13" type="ORF">BUY34_12795</name>
</gene>
<dbReference type="EC" id="3.6.1.55" evidence="11"/>
<keyword evidence="9" id="KW-0234">DNA repair</keyword>
<evidence type="ECO:0000256" key="1">
    <source>
        <dbReference type="ARBA" id="ARBA00001946"/>
    </source>
</evidence>
<dbReference type="PROSITE" id="PS51462">
    <property type="entry name" value="NUDIX"/>
    <property type="match status" value="1"/>
</dbReference>
<keyword evidence="8" id="KW-0460">Magnesium</keyword>
<comment type="catalytic activity">
    <reaction evidence="10">
        <text>8-oxo-dGTP + H2O = 8-oxo-dGMP + diphosphate + H(+)</text>
        <dbReference type="Rhea" id="RHEA:31575"/>
        <dbReference type="ChEBI" id="CHEBI:15377"/>
        <dbReference type="ChEBI" id="CHEBI:15378"/>
        <dbReference type="ChEBI" id="CHEBI:33019"/>
        <dbReference type="ChEBI" id="CHEBI:63224"/>
        <dbReference type="ChEBI" id="CHEBI:77896"/>
        <dbReference type="EC" id="3.6.1.55"/>
    </reaction>
</comment>
<reference evidence="13 14" key="1">
    <citation type="journal article" date="2016" name="Front. Microbiol.">
        <title>Comprehensive Phylogenetic Analysis of Bovine Non-aureus Staphylococci Species Based on Whole-Genome Sequencing.</title>
        <authorList>
            <person name="Naushad S."/>
            <person name="Barkema H.W."/>
            <person name="Luby C."/>
            <person name="Condas L.A."/>
            <person name="Nobrega D.B."/>
            <person name="Carson D.A."/>
            <person name="De Buck J."/>
        </authorList>
    </citation>
    <scope>NUCLEOTIDE SEQUENCE [LARGE SCALE GENOMIC DNA]</scope>
    <source>
        <strain evidence="13 14">SNUC 3829</strain>
    </source>
</reference>
<dbReference type="GO" id="GO:0044716">
    <property type="term" value="F:8-oxo-GDP phosphatase activity"/>
    <property type="evidence" value="ECO:0007669"/>
    <property type="project" value="TreeGrafter"/>
</dbReference>
<dbReference type="GO" id="GO:0006260">
    <property type="term" value="P:DNA replication"/>
    <property type="evidence" value="ECO:0007669"/>
    <property type="project" value="UniProtKB-KW"/>
</dbReference>
<dbReference type="PANTHER" id="PTHR47707">
    <property type="entry name" value="8-OXO-DGTP DIPHOSPHATASE"/>
    <property type="match status" value="1"/>
</dbReference>
<keyword evidence="6" id="KW-0227">DNA damage</keyword>
<comment type="cofactor">
    <cofactor evidence="1">
        <name>Mg(2+)</name>
        <dbReference type="ChEBI" id="CHEBI:18420"/>
    </cofactor>
</comment>
<evidence type="ECO:0000313" key="14">
    <source>
        <dbReference type="Proteomes" id="UP000241208"/>
    </source>
</evidence>
<dbReference type="GO" id="GO:0044715">
    <property type="term" value="F:8-oxo-dGDP phosphatase activity"/>
    <property type="evidence" value="ECO:0007669"/>
    <property type="project" value="TreeGrafter"/>
</dbReference>
<dbReference type="GO" id="GO:0008413">
    <property type="term" value="F:8-oxo-7,8-dihydroguanosine triphosphate pyrophosphatase activity"/>
    <property type="evidence" value="ECO:0007669"/>
    <property type="project" value="TreeGrafter"/>
</dbReference>
<dbReference type="Pfam" id="PF00293">
    <property type="entry name" value="NUDIX"/>
    <property type="match status" value="1"/>
</dbReference>
<name>A0A2T4LP93_9STAP</name>
<evidence type="ECO:0000256" key="10">
    <source>
        <dbReference type="ARBA" id="ARBA00035861"/>
    </source>
</evidence>
<evidence type="ECO:0000256" key="6">
    <source>
        <dbReference type="ARBA" id="ARBA00022763"/>
    </source>
</evidence>
<dbReference type="PANTHER" id="PTHR47707:SF1">
    <property type="entry name" value="NUDIX HYDROLASE FAMILY PROTEIN"/>
    <property type="match status" value="1"/>
</dbReference>
<dbReference type="GO" id="GO:0035539">
    <property type="term" value="F:8-oxo-7,8-dihydrodeoxyguanosine triphosphate pyrophosphatase activity"/>
    <property type="evidence" value="ECO:0007669"/>
    <property type="project" value="UniProtKB-EC"/>
</dbReference>
<evidence type="ECO:0000256" key="5">
    <source>
        <dbReference type="ARBA" id="ARBA00022723"/>
    </source>
</evidence>
<evidence type="ECO:0000256" key="4">
    <source>
        <dbReference type="ARBA" id="ARBA00022705"/>
    </source>
</evidence>
<dbReference type="InterPro" id="IPR000086">
    <property type="entry name" value="NUDIX_hydrolase_dom"/>
</dbReference>
<dbReference type="SUPFAM" id="SSF55811">
    <property type="entry name" value="Nudix"/>
    <property type="match status" value="1"/>
</dbReference>
<dbReference type="Proteomes" id="UP000241208">
    <property type="component" value="Unassembled WGS sequence"/>
</dbReference>
<keyword evidence="4" id="KW-0235">DNA replication</keyword>
<evidence type="ECO:0000256" key="8">
    <source>
        <dbReference type="ARBA" id="ARBA00022842"/>
    </source>
</evidence>
<dbReference type="AlphaFoldDB" id="A0A2T4LP93"/>
<evidence type="ECO:0000256" key="11">
    <source>
        <dbReference type="ARBA" id="ARBA00038905"/>
    </source>
</evidence>
<evidence type="ECO:0000256" key="9">
    <source>
        <dbReference type="ARBA" id="ARBA00023204"/>
    </source>
</evidence>
<comment type="similarity">
    <text evidence="2">Belongs to the Nudix hydrolase family.</text>
</comment>
<accession>A0A2T4LP93</accession>
<dbReference type="InterPro" id="IPR015797">
    <property type="entry name" value="NUDIX_hydrolase-like_dom_sf"/>
</dbReference>
<sequence length="131" mass="14985">MKKQIEVVGAVIFSDNKVLCAQRNENMSLPLMWEFPGGKIEKNESEIDALKREINEEMLCDLEVGNKITSTTYEYDFGIVNLHTYKCKLKEKMPTLTEHKSIKWLNIQELESLEWAPADIPAVKIIVDGGQ</sequence>
<dbReference type="EMBL" id="PYZR01000251">
    <property type="protein sequence ID" value="PTF61007.1"/>
    <property type="molecule type" value="Genomic_DNA"/>
</dbReference>
<feature type="domain" description="Nudix hydrolase" evidence="12">
    <location>
        <begin position="3"/>
        <end position="127"/>
    </location>
</feature>
<keyword evidence="5" id="KW-0479">Metal-binding</keyword>
<evidence type="ECO:0000256" key="3">
    <source>
        <dbReference type="ARBA" id="ARBA00022457"/>
    </source>
</evidence>
<evidence type="ECO:0000256" key="7">
    <source>
        <dbReference type="ARBA" id="ARBA00022801"/>
    </source>
</evidence>
<evidence type="ECO:0000256" key="2">
    <source>
        <dbReference type="ARBA" id="ARBA00005582"/>
    </source>
</evidence>
<organism evidence="13 14">
    <name type="scientific">Staphylococcus cohnii</name>
    <dbReference type="NCBI Taxonomy" id="29382"/>
    <lineage>
        <taxon>Bacteria</taxon>
        <taxon>Bacillati</taxon>
        <taxon>Bacillota</taxon>
        <taxon>Bacilli</taxon>
        <taxon>Bacillales</taxon>
        <taxon>Staphylococcaceae</taxon>
        <taxon>Staphylococcus</taxon>
        <taxon>Staphylococcus cohnii species complex</taxon>
    </lineage>
</organism>
<dbReference type="GO" id="GO:0046872">
    <property type="term" value="F:metal ion binding"/>
    <property type="evidence" value="ECO:0007669"/>
    <property type="project" value="UniProtKB-KW"/>
</dbReference>
<comment type="caution">
    <text evidence="13">The sequence shown here is derived from an EMBL/GenBank/DDBJ whole genome shotgun (WGS) entry which is preliminary data.</text>
</comment>